<dbReference type="EMBL" id="AZHF01000002">
    <property type="protein sequence ID" value="OAA78794.1"/>
    <property type="molecule type" value="Genomic_DNA"/>
</dbReference>
<dbReference type="OrthoDB" id="3016366at2759"/>
<accession>A0A168I5Q5</accession>
<reference evidence="1 2" key="1">
    <citation type="journal article" date="2016" name="Genome Biol. Evol.">
        <title>Divergent and convergent evolution of fungal pathogenicity.</title>
        <authorList>
            <person name="Shang Y."/>
            <person name="Xiao G."/>
            <person name="Zheng P."/>
            <person name="Cen K."/>
            <person name="Zhan S."/>
            <person name="Wang C."/>
        </authorList>
    </citation>
    <scope>NUCLEOTIDE SEQUENCE [LARGE SCALE GENOMIC DNA]</scope>
    <source>
        <strain evidence="1 2">RCEF 1005</strain>
    </source>
</reference>
<sequence length="190" mass="21205">MSAAEAQETLRKLTSPDPGIQLHLDVNALYVILSTQSANNACHWTLYLHIGPRLGWVFHITNMGCVSWEYRCDEATEMTCSATAVSAVKIADMAPEMHEALRQRNGLDSKPAVKLQDTEQFGPLTCRTWLLQALYELDNEGYISVLPRYSVKDVGEEASSLASTNQYLLEKKMAKMSELRKEMNSACCAL</sequence>
<protein>
    <submittedName>
        <fullName evidence="1">Uncharacterized protein</fullName>
    </submittedName>
</protein>
<comment type="caution">
    <text evidence="1">The sequence shown here is derived from an EMBL/GenBank/DDBJ whole genome shotgun (WGS) entry which is preliminary data.</text>
</comment>
<dbReference type="Proteomes" id="UP000076881">
    <property type="component" value="Unassembled WGS sequence"/>
</dbReference>
<proteinExistence type="predicted"/>
<organism evidence="1 2">
    <name type="scientific">Akanthomyces lecanii RCEF 1005</name>
    <dbReference type="NCBI Taxonomy" id="1081108"/>
    <lineage>
        <taxon>Eukaryota</taxon>
        <taxon>Fungi</taxon>
        <taxon>Dikarya</taxon>
        <taxon>Ascomycota</taxon>
        <taxon>Pezizomycotina</taxon>
        <taxon>Sordariomycetes</taxon>
        <taxon>Hypocreomycetidae</taxon>
        <taxon>Hypocreales</taxon>
        <taxon>Cordycipitaceae</taxon>
        <taxon>Akanthomyces</taxon>
        <taxon>Cordyceps confragosa</taxon>
    </lineage>
</organism>
<name>A0A168I5Q5_CORDF</name>
<gene>
    <name evidence="1" type="ORF">LEL_02280</name>
</gene>
<keyword evidence="2" id="KW-1185">Reference proteome</keyword>
<evidence type="ECO:0000313" key="2">
    <source>
        <dbReference type="Proteomes" id="UP000076881"/>
    </source>
</evidence>
<evidence type="ECO:0000313" key="1">
    <source>
        <dbReference type="EMBL" id="OAA78794.1"/>
    </source>
</evidence>
<dbReference type="AlphaFoldDB" id="A0A168I5Q5"/>